<dbReference type="Proteomes" id="UP000828390">
    <property type="component" value="Unassembled WGS sequence"/>
</dbReference>
<reference evidence="1" key="2">
    <citation type="submission" date="2020-11" db="EMBL/GenBank/DDBJ databases">
        <authorList>
            <person name="McCartney M.A."/>
            <person name="Auch B."/>
            <person name="Kono T."/>
            <person name="Mallez S."/>
            <person name="Becker A."/>
            <person name="Gohl D.M."/>
            <person name="Silverstein K.A.T."/>
            <person name="Koren S."/>
            <person name="Bechman K.B."/>
            <person name="Herman A."/>
            <person name="Abrahante J.E."/>
            <person name="Garbe J."/>
        </authorList>
    </citation>
    <scope>NUCLEOTIDE SEQUENCE</scope>
    <source>
        <strain evidence="1">Duluth1</strain>
        <tissue evidence="1">Whole animal</tissue>
    </source>
</reference>
<proteinExistence type="predicted"/>
<gene>
    <name evidence="1" type="ORF">DPMN_075215</name>
</gene>
<dbReference type="AlphaFoldDB" id="A0A9D3YGR7"/>
<reference evidence="1" key="1">
    <citation type="journal article" date="2019" name="bioRxiv">
        <title>The Genome of the Zebra Mussel, Dreissena polymorpha: A Resource for Invasive Species Research.</title>
        <authorList>
            <person name="McCartney M.A."/>
            <person name="Auch B."/>
            <person name="Kono T."/>
            <person name="Mallez S."/>
            <person name="Zhang Y."/>
            <person name="Obille A."/>
            <person name="Becker A."/>
            <person name="Abrahante J.E."/>
            <person name="Garbe J."/>
            <person name="Badalamenti J.P."/>
            <person name="Herman A."/>
            <person name="Mangelson H."/>
            <person name="Liachko I."/>
            <person name="Sullivan S."/>
            <person name="Sone E.D."/>
            <person name="Koren S."/>
            <person name="Silverstein K.A.T."/>
            <person name="Beckman K.B."/>
            <person name="Gohl D.M."/>
        </authorList>
    </citation>
    <scope>NUCLEOTIDE SEQUENCE</scope>
    <source>
        <strain evidence="1">Duluth1</strain>
        <tissue evidence="1">Whole animal</tissue>
    </source>
</reference>
<keyword evidence="2" id="KW-1185">Reference proteome</keyword>
<evidence type="ECO:0000313" key="1">
    <source>
        <dbReference type="EMBL" id="KAH3700242.1"/>
    </source>
</evidence>
<evidence type="ECO:0000313" key="2">
    <source>
        <dbReference type="Proteomes" id="UP000828390"/>
    </source>
</evidence>
<dbReference type="EMBL" id="JAIWYP010000015">
    <property type="protein sequence ID" value="KAH3700242.1"/>
    <property type="molecule type" value="Genomic_DNA"/>
</dbReference>
<name>A0A9D3YGR7_DREPO</name>
<sequence length="51" mass="5722">MENCKHHSPTLGTIVAGDEKCAVSPETRTQDLPLTRRVLYHKVSKPGRLHI</sequence>
<protein>
    <submittedName>
        <fullName evidence="1">Uncharacterized protein</fullName>
    </submittedName>
</protein>
<accession>A0A9D3YGR7</accession>
<comment type="caution">
    <text evidence="1">The sequence shown here is derived from an EMBL/GenBank/DDBJ whole genome shotgun (WGS) entry which is preliminary data.</text>
</comment>
<organism evidence="1 2">
    <name type="scientific">Dreissena polymorpha</name>
    <name type="common">Zebra mussel</name>
    <name type="synonym">Mytilus polymorpha</name>
    <dbReference type="NCBI Taxonomy" id="45954"/>
    <lineage>
        <taxon>Eukaryota</taxon>
        <taxon>Metazoa</taxon>
        <taxon>Spiralia</taxon>
        <taxon>Lophotrochozoa</taxon>
        <taxon>Mollusca</taxon>
        <taxon>Bivalvia</taxon>
        <taxon>Autobranchia</taxon>
        <taxon>Heteroconchia</taxon>
        <taxon>Euheterodonta</taxon>
        <taxon>Imparidentia</taxon>
        <taxon>Neoheterodontei</taxon>
        <taxon>Myida</taxon>
        <taxon>Dreissenoidea</taxon>
        <taxon>Dreissenidae</taxon>
        <taxon>Dreissena</taxon>
    </lineage>
</organism>